<dbReference type="Proteomes" id="UP000652074">
    <property type="component" value="Unassembled WGS sequence"/>
</dbReference>
<evidence type="ECO:0000259" key="3">
    <source>
        <dbReference type="Pfam" id="PF00127"/>
    </source>
</evidence>
<dbReference type="Gene3D" id="2.60.40.420">
    <property type="entry name" value="Cupredoxins - blue copper proteins"/>
    <property type="match status" value="1"/>
</dbReference>
<evidence type="ECO:0000313" key="4">
    <source>
        <dbReference type="EMBL" id="NMF88758.1"/>
    </source>
</evidence>
<gene>
    <name evidence="4" type="ORF">GPA26_09755</name>
</gene>
<proteinExistence type="predicted"/>
<evidence type="ECO:0000256" key="1">
    <source>
        <dbReference type="ARBA" id="ARBA00022723"/>
    </source>
</evidence>
<dbReference type="InterPro" id="IPR050845">
    <property type="entry name" value="Cu-binding_ET"/>
</dbReference>
<dbReference type="InterPro" id="IPR008972">
    <property type="entry name" value="Cupredoxin"/>
</dbReference>
<sequence length="168" mass="18211">MIVAWFPLAAGAHGGSTHSPAAMVPAVREQQDWGIAGLQREVTRTITVRMDDRMRFTPDRIDVGEGETVRLVVHNGGGALHELVIGTSTALSGHAELMQRFPDMEHDEPWMAHVPAGRSGEIVWTFNRPGRFEFACLLAGHFAAGMIGAIDVKPAFTQALAKESATVR</sequence>
<organism evidence="4 5">
    <name type="scientific">Aromatoleum petrolei</name>
    <dbReference type="NCBI Taxonomy" id="76116"/>
    <lineage>
        <taxon>Bacteria</taxon>
        <taxon>Pseudomonadati</taxon>
        <taxon>Pseudomonadota</taxon>
        <taxon>Betaproteobacteria</taxon>
        <taxon>Rhodocyclales</taxon>
        <taxon>Rhodocyclaceae</taxon>
        <taxon>Aromatoleum</taxon>
    </lineage>
</organism>
<keyword evidence="5" id="KW-1185">Reference proteome</keyword>
<keyword evidence="2" id="KW-0186">Copper</keyword>
<dbReference type="CDD" id="cd04211">
    <property type="entry name" value="Cupredoxin_like_2"/>
    <property type="match status" value="1"/>
</dbReference>
<dbReference type="PANTHER" id="PTHR38439:SF3">
    <property type="entry name" value="COPPER-RESISTANT CUPROPROTEIN COPI"/>
    <property type="match status" value="1"/>
</dbReference>
<dbReference type="EMBL" id="WTVR01000016">
    <property type="protein sequence ID" value="NMF88758.1"/>
    <property type="molecule type" value="Genomic_DNA"/>
</dbReference>
<dbReference type="Pfam" id="PF00127">
    <property type="entry name" value="Copper-bind"/>
    <property type="match status" value="1"/>
</dbReference>
<reference evidence="4 5" key="1">
    <citation type="submission" date="2019-12" db="EMBL/GenBank/DDBJ databases">
        <title>Comparative genomics gives insights into the taxonomy of the Azoarcus-Aromatoleum group and reveals separate origins of nif in the plant-associated Azoarcus and non-plant-associated Aromatoleum sub-groups.</title>
        <authorList>
            <person name="Lafos M."/>
            <person name="Maluk M."/>
            <person name="Batista M."/>
            <person name="Junghare M."/>
            <person name="Carmona M."/>
            <person name="Faoro H."/>
            <person name="Cruz L.M."/>
            <person name="Battistoni F."/>
            <person name="De Souza E."/>
            <person name="Pedrosa F."/>
            <person name="Chen W.-M."/>
            <person name="Poole P.S."/>
            <person name="Dixon R.A."/>
            <person name="James E.K."/>
        </authorList>
    </citation>
    <scope>NUCLEOTIDE SEQUENCE [LARGE SCALE GENOMIC DNA]</scope>
    <source>
        <strain evidence="4 5">ToN1</strain>
    </source>
</reference>
<dbReference type="PANTHER" id="PTHR38439">
    <property type="entry name" value="AURACYANIN-B"/>
    <property type="match status" value="1"/>
</dbReference>
<dbReference type="PROSITE" id="PS00079">
    <property type="entry name" value="MULTICOPPER_OXIDASE1"/>
    <property type="match status" value="1"/>
</dbReference>
<comment type="caution">
    <text evidence="4">The sequence shown here is derived from an EMBL/GenBank/DDBJ whole genome shotgun (WGS) entry which is preliminary data.</text>
</comment>
<dbReference type="InterPro" id="IPR033138">
    <property type="entry name" value="Cu_oxidase_CS"/>
</dbReference>
<evidence type="ECO:0000256" key="2">
    <source>
        <dbReference type="ARBA" id="ARBA00023008"/>
    </source>
</evidence>
<evidence type="ECO:0000313" key="5">
    <source>
        <dbReference type="Proteomes" id="UP000652074"/>
    </source>
</evidence>
<keyword evidence="1" id="KW-0479">Metal-binding</keyword>
<accession>A0ABX1MLX8</accession>
<protein>
    <submittedName>
        <fullName evidence="4">Plastocyanin</fullName>
    </submittedName>
</protein>
<dbReference type="SUPFAM" id="SSF49503">
    <property type="entry name" value="Cupredoxins"/>
    <property type="match status" value="1"/>
</dbReference>
<dbReference type="InterPro" id="IPR000923">
    <property type="entry name" value="BlueCu_1"/>
</dbReference>
<name>A0ABX1MLX8_9RHOO</name>
<feature type="domain" description="Blue (type 1) copper" evidence="3">
    <location>
        <begin position="48"/>
        <end position="153"/>
    </location>
</feature>